<proteinExistence type="predicted"/>
<dbReference type="Proteomes" id="UP000681722">
    <property type="component" value="Unassembled WGS sequence"/>
</dbReference>
<evidence type="ECO:0000313" key="1">
    <source>
        <dbReference type="EMBL" id="CAF4594455.1"/>
    </source>
</evidence>
<comment type="caution">
    <text evidence="1">The sequence shown here is derived from an EMBL/GenBank/DDBJ whole genome shotgun (WGS) entry which is preliminary data.</text>
</comment>
<reference evidence="1" key="1">
    <citation type="submission" date="2021-02" db="EMBL/GenBank/DDBJ databases">
        <authorList>
            <person name="Nowell W R."/>
        </authorList>
    </citation>
    <scope>NUCLEOTIDE SEQUENCE</scope>
</reference>
<evidence type="ECO:0000313" key="2">
    <source>
        <dbReference type="Proteomes" id="UP000681722"/>
    </source>
</evidence>
<dbReference type="AlphaFoldDB" id="A0A8S2Z2M9"/>
<feature type="non-terminal residue" evidence="1">
    <location>
        <position position="132"/>
    </location>
</feature>
<gene>
    <name evidence="1" type="ORF">SRO942_LOCUS48625</name>
</gene>
<sequence>MNQMQACLNDGIDSLRTELKTFETTLNNWLHLLQRCRQKYPTLKLFTNRQIMIMLILLSSPPSNTELNAIFLNRLYDNYVLNNQQNGVDEEQQQKLLTTDCMKYYLRMIETHKYQTIGDDSFERYVEEYSIE</sequence>
<organism evidence="1 2">
    <name type="scientific">Didymodactylos carnosus</name>
    <dbReference type="NCBI Taxonomy" id="1234261"/>
    <lineage>
        <taxon>Eukaryota</taxon>
        <taxon>Metazoa</taxon>
        <taxon>Spiralia</taxon>
        <taxon>Gnathifera</taxon>
        <taxon>Rotifera</taxon>
        <taxon>Eurotatoria</taxon>
        <taxon>Bdelloidea</taxon>
        <taxon>Philodinida</taxon>
        <taxon>Philodinidae</taxon>
        <taxon>Didymodactylos</taxon>
    </lineage>
</organism>
<accession>A0A8S2Z2M9</accession>
<dbReference type="EMBL" id="CAJOBC010125846">
    <property type="protein sequence ID" value="CAF4594455.1"/>
    <property type="molecule type" value="Genomic_DNA"/>
</dbReference>
<protein>
    <submittedName>
        <fullName evidence="1">Uncharacterized protein</fullName>
    </submittedName>
</protein>
<name>A0A8S2Z2M9_9BILA</name>